<reference evidence="3 4" key="1">
    <citation type="submission" date="2017-08" db="EMBL/GenBank/DDBJ databases">
        <title>Burning lignite coal seam in the remote Altai Mountains harbors a hydrogen-driven thermophilic microbial community.</title>
        <authorList>
            <person name="Kadnikov V.V."/>
            <person name="Mardanov A.V."/>
            <person name="Ivasenko D."/>
            <person name="Beletsky A.V."/>
            <person name="Karnachuk O.V."/>
            <person name="Ravin N.V."/>
        </authorList>
    </citation>
    <scope>NUCLEOTIDE SEQUENCE [LARGE SCALE GENOMIC DNA]</scope>
    <source>
        <strain evidence="3">AL31</strain>
    </source>
</reference>
<dbReference type="InterPro" id="IPR000120">
    <property type="entry name" value="Amidase"/>
</dbReference>
<sequence>MASVDVRSALRSHDALGLAQLLRGGELGPEELVEAALEEIRARNPRLNAVVHVCEAEARSRARELADLPREAREAMPLWGVPILLKDLGQSVRGCPETHGSRSLQGHRASGTSRFAEALLEAGAVVLGFTNTPEFGLWVVTEPEAYGPTRNPWDVSRSPGGSSGGSAAAVAARLVPLAGASDGGGSIRIPAAYTGLFGLKPSRGRTPIGPARGRGWQGAATHHVLTRSVRDSALVLDVLWQRVRPFEPGGAFPGVPFAGSFAEAGRPEVLERLKPRVAFSTAHPFPGEAPHPSVREAVERAAAYLAGRGFAVEEVPLPYTSEDLVAGFLPLVYAETYRTLRALARRNRPSPSSGGGEILAPPSVEAATYLLGRLGETIPAAEAVECLERWDALAARLDDFFTRWDLFLTPAAAILPPPIGSWRMDKALEGELLALAARSGEALQKDGRLHAFVVALTARTPYTQAANMAGLPAASLPLGTARPDASREPSAEGRELPVGVHVLAPRGREDLLLAFAAWWEASDLWRGGDEPPLLLQDDRG</sequence>
<comment type="similarity">
    <text evidence="1">Belongs to the amidase family.</text>
</comment>
<dbReference type="InterPro" id="IPR020556">
    <property type="entry name" value="Amidase_CS"/>
</dbReference>
<comment type="caution">
    <text evidence="3">The sequence shown here is derived from an EMBL/GenBank/DDBJ whole genome shotgun (WGS) entry which is preliminary data.</text>
</comment>
<name>A0A2T5G941_9BACL</name>
<organism evidence="3 4">
    <name type="scientific">Brockia lithotrophica</name>
    <dbReference type="NCBI Taxonomy" id="933949"/>
    <lineage>
        <taxon>Bacteria</taxon>
        <taxon>Bacillati</taxon>
        <taxon>Bacillota</taxon>
        <taxon>Bacilli</taxon>
        <taxon>Bacillales</taxon>
        <taxon>Bacillales Family X. Incertae Sedis</taxon>
        <taxon>Brockia</taxon>
    </lineage>
</organism>
<evidence type="ECO:0000256" key="1">
    <source>
        <dbReference type="ARBA" id="ARBA00009199"/>
    </source>
</evidence>
<dbReference type="SUPFAM" id="SSF75304">
    <property type="entry name" value="Amidase signature (AS) enzymes"/>
    <property type="match status" value="1"/>
</dbReference>
<dbReference type="AlphaFoldDB" id="A0A2T5G941"/>
<feature type="domain" description="Amidase" evidence="2">
    <location>
        <begin position="31"/>
        <end position="513"/>
    </location>
</feature>
<evidence type="ECO:0000313" key="3">
    <source>
        <dbReference type="EMBL" id="PTQ52703.1"/>
    </source>
</evidence>
<evidence type="ECO:0000313" key="4">
    <source>
        <dbReference type="Proteomes" id="UP000244016"/>
    </source>
</evidence>
<dbReference type="EMBL" id="PEBW01000002">
    <property type="protein sequence ID" value="PTQ52703.1"/>
    <property type="molecule type" value="Genomic_DNA"/>
</dbReference>
<dbReference type="GO" id="GO:0003824">
    <property type="term" value="F:catalytic activity"/>
    <property type="evidence" value="ECO:0007669"/>
    <property type="project" value="InterPro"/>
</dbReference>
<dbReference type="Pfam" id="PF01425">
    <property type="entry name" value="Amidase"/>
    <property type="match status" value="1"/>
</dbReference>
<gene>
    <name evidence="3" type="ORF">BLITH_0882</name>
</gene>
<dbReference type="PANTHER" id="PTHR11895:SF7">
    <property type="entry name" value="GLUTAMYL-TRNA(GLN) AMIDOTRANSFERASE SUBUNIT A, MITOCHONDRIAL"/>
    <property type="match status" value="1"/>
</dbReference>
<dbReference type="Proteomes" id="UP000244016">
    <property type="component" value="Unassembled WGS sequence"/>
</dbReference>
<dbReference type="PANTHER" id="PTHR11895">
    <property type="entry name" value="TRANSAMIDASE"/>
    <property type="match status" value="1"/>
</dbReference>
<dbReference type="PROSITE" id="PS00571">
    <property type="entry name" value="AMIDASES"/>
    <property type="match status" value="1"/>
</dbReference>
<dbReference type="Gene3D" id="3.90.1300.10">
    <property type="entry name" value="Amidase signature (AS) domain"/>
    <property type="match status" value="1"/>
</dbReference>
<accession>A0A2T5G941</accession>
<evidence type="ECO:0000259" key="2">
    <source>
        <dbReference type="Pfam" id="PF01425"/>
    </source>
</evidence>
<dbReference type="InterPro" id="IPR036928">
    <property type="entry name" value="AS_sf"/>
</dbReference>
<dbReference type="InterPro" id="IPR023631">
    <property type="entry name" value="Amidase_dom"/>
</dbReference>
<proteinExistence type="inferred from homology"/>
<protein>
    <submittedName>
        <fullName evidence="3">Amidase</fullName>
    </submittedName>
</protein>